<dbReference type="InterPro" id="IPR001867">
    <property type="entry name" value="OmpR/PhoB-type_DNA-bd"/>
</dbReference>
<evidence type="ECO:0000256" key="5">
    <source>
        <dbReference type="ARBA" id="ARBA00023163"/>
    </source>
</evidence>
<dbReference type="Proteomes" id="UP001500034">
    <property type="component" value="Unassembled WGS sequence"/>
</dbReference>
<evidence type="ECO:0000313" key="10">
    <source>
        <dbReference type="Proteomes" id="UP001500034"/>
    </source>
</evidence>
<dbReference type="SMART" id="SM01043">
    <property type="entry name" value="BTAD"/>
    <property type="match status" value="1"/>
</dbReference>
<name>A0ABP7SAL3_9ACTN</name>
<evidence type="ECO:0000256" key="4">
    <source>
        <dbReference type="ARBA" id="ARBA00023125"/>
    </source>
</evidence>
<feature type="region of interest" description="Disordered" evidence="7">
    <location>
        <begin position="254"/>
        <end position="290"/>
    </location>
</feature>
<keyword evidence="4 6" id="KW-0238">DNA-binding</keyword>
<keyword evidence="5" id="KW-0804">Transcription</keyword>
<feature type="DNA-binding region" description="OmpR/PhoB-type" evidence="6">
    <location>
        <begin position="1"/>
        <end position="97"/>
    </location>
</feature>
<gene>
    <name evidence="9" type="ORF">GCM10022384_63510</name>
</gene>
<evidence type="ECO:0000256" key="7">
    <source>
        <dbReference type="SAM" id="MobiDB-lite"/>
    </source>
</evidence>
<feature type="domain" description="OmpR/PhoB-type" evidence="8">
    <location>
        <begin position="1"/>
        <end position="97"/>
    </location>
</feature>
<keyword evidence="2" id="KW-0902">Two-component regulatory system</keyword>
<dbReference type="InterPro" id="IPR011990">
    <property type="entry name" value="TPR-like_helical_dom_sf"/>
</dbReference>
<dbReference type="SUPFAM" id="SSF48452">
    <property type="entry name" value="TPR-like"/>
    <property type="match status" value="1"/>
</dbReference>
<organism evidence="9 10">
    <name type="scientific">Streptomyces marokkonensis</name>
    <dbReference type="NCBI Taxonomy" id="324855"/>
    <lineage>
        <taxon>Bacteria</taxon>
        <taxon>Bacillati</taxon>
        <taxon>Actinomycetota</taxon>
        <taxon>Actinomycetes</taxon>
        <taxon>Kitasatosporales</taxon>
        <taxon>Streptomycetaceae</taxon>
        <taxon>Streptomyces</taxon>
    </lineage>
</organism>
<dbReference type="CDD" id="cd15831">
    <property type="entry name" value="BTAD"/>
    <property type="match status" value="1"/>
</dbReference>
<comment type="caution">
    <text evidence="9">The sequence shown here is derived from an EMBL/GenBank/DDBJ whole genome shotgun (WGS) entry which is preliminary data.</text>
</comment>
<dbReference type="PROSITE" id="PS51755">
    <property type="entry name" value="OMPR_PHOB"/>
    <property type="match status" value="1"/>
</dbReference>
<feature type="compositionally biased region" description="Basic residues" evidence="7">
    <location>
        <begin position="264"/>
        <end position="277"/>
    </location>
</feature>
<reference evidence="10" key="1">
    <citation type="journal article" date="2019" name="Int. J. Syst. Evol. Microbiol.">
        <title>The Global Catalogue of Microorganisms (GCM) 10K type strain sequencing project: providing services to taxonomists for standard genome sequencing and annotation.</title>
        <authorList>
            <consortium name="The Broad Institute Genomics Platform"/>
            <consortium name="The Broad Institute Genome Sequencing Center for Infectious Disease"/>
            <person name="Wu L."/>
            <person name="Ma J."/>
        </authorList>
    </citation>
    <scope>NUCLEOTIDE SEQUENCE [LARGE SCALE GENOMIC DNA]</scope>
    <source>
        <strain evidence="10">JCM 17027</strain>
    </source>
</reference>
<dbReference type="SUPFAM" id="SSF46894">
    <property type="entry name" value="C-terminal effector domain of the bipartite response regulators"/>
    <property type="match status" value="1"/>
</dbReference>
<dbReference type="InterPro" id="IPR005158">
    <property type="entry name" value="BTAD"/>
</dbReference>
<keyword evidence="10" id="KW-1185">Reference proteome</keyword>
<protein>
    <submittedName>
        <fullName evidence="9">AfsR/SARP family transcriptional regulator</fullName>
    </submittedName>
</protein>
<dbReference type="RefSeq" id="WP_345597005.1">
    <property type="nucleotide sequence ID" value="NZ_BAABCQ010000199.1"/>
</dbReference>
<dbReference type="InterPro" id="IPR051677">
    <property type="entry name" value="AfsR-DnrI-RedD_regulator"/>
</dbReference>
<keyword evidence="3" id="KW-0805">Transcription regulation</keyword>
<dbReference type="Gene3D" id="1.25.40.10">
    <property type="entry name" value="Tetratricopeptide repeat domain"/>
    <property type="match status" value="1"/>
</dbReference>
<dbReference type="Pfam" id="PF00486">
    <property type="entry name" value="Trans_reg_C"/>
    <property type="match status" value="1"/>
</dbReference>
<comment type="similarity">
    <text evidence="1">Belongs to the AfsR/DnrI/RedD regulatory family.</text>
</comment>
<evidence type="ECO:0000256" key="2">
    <source>
        <dbReference type="ARBA" id="ARBA00023012"/>
    </source>
</evidence>
<evidence type="ECO:0000259" key="8">
    <source>
        <dbReference type="PROSITE" id="PS51755"/>
    </source>
</evidence>
<dbReference type="Pfam" id="PF03704">
    <property type="entry name" value="BTAD"/>
    <property type="match status" value="1"/>
</dbReference>
<evidence type="ECO:0000313" key="9">
    <source>
        <dbReference type="EMBL" id="GAA4009183.1"/>
    </source>
</evidence>
<dbReference type="PANTHER" id="PTHR35807">
    <property type="entry name" value="TRANSCRIPTIONAL REGULATOR REDD-RELATED"/>
    <property type="match status" value="1"/>
</dbReference>
<evidence type="ECO:0000256" key="6">
    <source>
        <dbReference type="PROSITE-ProRule" id="PRU01091"/>
    </source>
</evidence>
<dbReference type="Gene3D" id="1.10.10.10">
    <property type="entry name" value="Winged helix-like DNA-binding domain superfamily/Winged helix DNA-binding domain"/>
    <property type="match status" value="1"/>
</dbReference>
<dbReference type="SMART" id="SM00862">
    <property type="entry name" value="Trans_reg_C"/>
    <property type="match status" value="1"/>
</dbReference>
<evidence type="ECO:0000256" key="1">
    <source>
        <dbReference type="ARBA" id="ARBA00005820"/>
    </source>
</evidence>
<dbReference type="EMBL" id="BAABCQ010000199">
    <property type="protein sequence ID" value="GAA4009183.1"/>
    <property type="molecule type" value="Genomic_DNA"/>
</dbReference>
<evidence type="ECO:0000256" key="3">
    <source>
        <dbReference type="ARBA" id="ARBA00023015"/>
    </source>
</evidence>
<accession>A0ABP7SAL3</accession>
<dbReference type="PANTHER" id="PTHR35807:SF1">
    <property type="entry name" value="TRANSCRIPTIONAL REGULATOR REDD"/>
    <property type="match status" value="1"/>
</dbReference>
<proteinExistence type="inferred from homology"/>
<sequence>MKFRVLGPFESSIGGTPSTPSATRVRWTLALLLLRANQVVDRDCIIQELWGENPPRRAVTTAQTYIYHLRKMYLRFAGQLGEGEFIETRPPGYLLRCEESEIDAFVFERLSAEGAAAYAAGDAERAARRLRQALALWRGPVLADITAGPVLTPHIRQLEEVRTRTVRTRILADLRLGRHHELIPELRLAAAEYPFDEWFHEQLMIALSEAGRRTEALDAYRELQRTLDQNLGIEPSHALQQLQHDVLVGAVRRPDRAKEVVPHRAAHGRAGQRHRRRGPEGQARPKEAQS</sequence>
<dbReference type="InterPro" id="IPR036388">
    <property type="entry name" value="WH-like_DNA-bd_sf"/>
</dbReference>
<dbReference type="InterPro" id="IPR016032">
    <property type="entry name" value="Sig_transdc_resp-reg_C-effctor"/>
</dbReference>